<feature type="compositionally biased region" description="Polar residues" evidence="1">
    <location>
        <begin position="20"/>
        <end position="36"/>
    </location>
</feature>
<sequence length="83" mass="8815">MGILLKDLIGAVPRPWGQNKLWQPTTEESEGPSSRGSVEFRSGAKDPDETTVLAGMISRQGNAALNVGHGDYCTSHGNFALMG</sequence>
<keyword evidence="3" id="KW-1185">Reference proteome</keyword>
<evidence type="ECO:0000256" key="1">
    <source>
        <dbReference type="SAM" id="MobiDB-lite"/>
    </source>
</evidence>
<feature type="region of interest" description="Disordered" evidence="1">
    <location>
        <begin position="15"/>
        <end position="47"/>
    </location>
</feature>
<comment type="caution">
    <text evidence="2">The sequence shown here is derived from an EMBL/GenBank/DDBJ whole genome shotgun (WGS) entry which is preliminary data.</text>
</comment>
<reference evidence="2" key="1">
    <citation type="submission" date="2022-11" db="EMBL/GenBank/DDBJ databases">
        <authorList>
            <person name="Petersen C."/>
        </authorList>
    </citation>
    <scope>NUCLEOTIDE SEQUENCE</scope>
    <source>
        <strain evidence="2">IBT 19713</strain>
    </source>
</reference>
<accession>A0A9W9TJW6</accession>
<dbReference type="Proteomes" id="UP001150941">
    <property type="component" value="Unassembled WGS sequence"/>
</dbReference>
<evidence type="ECO:0000313" key="2">
    <source>
        <dbReference type="EMBL" id="KAJ5225516.1"/>
    </source>
</evidence>
<proteinExistence type="predicted"/>
<dbReference type="GeneID" id="83203340"/>
<evidence type="ECO:0000313" key="3">
    <source>
        <dbReference type="Proteomes" id="UP001150941"/>
    </source>
</evidence>
<protein>
    <submittedName>
        <fullName evidence="2">Uncharacterized protein</fullName>
    </submittedName>
</protein>
<organism evidence="2 3">
    <name type="scientific">Penicillium chermesinum</name>
    <dbReference type="NCBI Taxonomy" id="63820"/>
    <lineage>
        <taxon>Eukaryota</taxon>
        <taxon>Fungi</taxon>
        <taxon>Dikarya</taxon>
        <taxon>Ascomycota</taxon>
        <taxon>Pezizomycotina</taxon>
        <taxon>Eurotiomycetes</taxon>
        <taxon>Eurotiomycetidae</taxon>
        <taxon>Eurotiales</taxon>
        <taxon>Aspergillaceae</taxon>
        <taxon>Penicillium</taxon>
    </lineage>
</organism>
<dbReference type="EMBL" id="JAPQKS010000005">
    <property type="protein sequence ID" value="KAJ5225516.1"/>
    <property type="molecule type" value="Genomic_DNA"/>
</dbReference>
<reference evidence="2" key="2">
    <citation type="journal article" date="2023" name="IMA Fungus">
        <title>Comparative genomic study of the Penicillium genus elucidates a diverse pangenome and 15 lateral gene transfer events.</title>
        <authorList>
            <person name="Petersen C."/>
            <person name="Sorensen T."/>
            <person name="Nielsen M.R."/>
            <person name="Sondergaard T.E."/>
            <person name="Sorensen J.L."/>
            <person name="Fitzpatrick D.A."/>
            <person name="Frisvad J.C."/>
            <person name="Nielsen K.L."/>
        </authorList>
    </citation>
    <scope>NUCLEOTIDE SEQUENCE</scope>
    <source>
        <strain evidence="2">IBT 19713</strain>
    </source>
</reference>
<gene>
    <name evidence="2" type="ORF">N7468_006741</name>
</gene>
<name>A0A9W9TJW6_9EURO</name>
<dbReference type="AlphaFoldDB" id="A0A9W9TJW6"/>
<dbReference type="RefSeq" id="XP_058328927.1">
    <property type="nucleotide sequence ID" value="XM_058476037.1"/>
</dbReference>